<dbReference type="EMBL" id="WNWR01000306">
    <property type="protein sequence ID" value="KAE9983931.1"/>
    <property type="molecule type" value="Genomic_DNA"/>
</dbReference>
<name>A0A8H3UF07_VENIN</name>
<dbReference type="InterPro" id="IPR013083">
    <property type="entry name" value="Znf_RING/FYVE/PHD"/>
</dbReference>
<dbReference type="Proteomes" id="UP000490939">
    <property type="component" value="Unassembled WGS sequence"/>
</dbReference>
<dbReference type="OrthoDB" id="2122982at2759"/>
<dbReference type="Proteomes" id="UP000447873">
    <property type="component" value="Unassembled WGS sequence"/>
</dbReference>
<dbReference type="CDD" id="cd16494">
    <property type="entry name" value="RING-CH-C4HC3_ZSWM2"/>
    <property type="match status" value="1"/>
</dbReference>
<comment type="caution">
    <text evidence="8">The sequence shown here is derived from an EMBL/GenBank/DDBJ whole genome shotgun (WGS) entry which is preliminary data.</text>
</comment>
<dbReference type="AlphaFoldDB" id="A0A8H3UF07"/>
<keyword evidence="3" id="KW-0862">Zinc</keyword>
<reference evidence="8 11" key="1">
    <citation type="submission" date="2019-11" db="EMBL/GenBank/DDBJ databases">
        <title>Venturia inaequalis Genome Resource.</title>
        <authorList>
            <person name="Lichtner F.J."/>
        </authorList>
    </citation>
    <scope>NUCLEOTIDE SEQUENCE [LARGE SCALE GENOMIC DNA]</scope>
    <source>
        <strain evidence="9 12">120213</strain>
        <strain evidence="8">Bline_iso_100314</strain>
        <strain evidence="10 13">DMI_063113</strain>
    </source>
</reference>
<dbReference type="PROSITE" id="PS50089">
    <property type="entry name" value="ZF_RING_2"/>
    <property type="match status" value="1"/>
</dbReference>
<gene>
    <name evidence="8" type="ORF">BLS_005601</name>
    <name evidence="10" type="ORF">EG327_005295</name>
    <name evidence="9" type="ORF">EG328_010997</name>
</gene>
<dbReference type="Proteomes" id="UP000433883">
    <property type="component" value="Unassembled WGS sequence"/>
</dbReference>
<dbReference type="PANTHER" id="PTHR21540">
    <property type="entry name" value="RING FINGER AND SWIM DOMAIN-CONTAINING PROTEIN 2"/>
    <property type="match status" value="1"/>
</dbReference>
<evidence type="ECO:0000313" key="11">
    <source>
        <dbReference type="Proteomes" id="UP000433883"/>
    </source>
</evidence>
<dbReference type="PROSITE" id="PS50966">
    <property type="entry name" value="ZF_SWIM"/>
    <property type="match status" value="1"/>
</dbReference>
<evidence type="ECO:0000256" key="1">
    <source>
        <dbReference type="ARBA" id="ARBA00022723"/>
    </source>
</evidence>
<keyword evidence="1" id="KW-0479">Metal-binding</keyword>
<sequence length="354" mass="39343">MGIDEVDLTGDGYYSAPSRKRKAKNISKNQSPAFASSSASGRKVSQAIDLTGDDDDDQYAMPSQSENSKRKRKTRDVDEDVTFEKAKPAVKKGKMKAGDNESERRLKKYRATMPGAVAKVMERATTQRMFVIERVRGGSMDIPTETISIAGTTGNVYTITIDQVPSCDCPHASKGNQCKHILFSLSRVLRARGNLTYQLALLPSELREIFAKAPPINPVDADTADKNRKQISDDDNCPICFMEFDHGFEDTVYCKAACGNNVHKECFDQWAASRRQSSAPVTCPLCRSNWVSGEEDVVKKVQRGVKTSEGYVNVAEQLGVSTTRDYSTYNPYWVRQQSRGGVDVGELYDEDYGY</sequence>
<accession>A0A8H3UF07</accession>
<evidence type="ECO:0000313" key="8">
    <source>
        <dbReference type="EMBL" id="KAE9968939.1"/>
    </source>
</evidence>
<keyword evidence="13" id="KW-1185">Reference proteome</keyword>
<dbReference type="SMART" id="SM00744">
    <property type="entry name" value="RINGv"/>
    <property type="match status" value="1"/>
</dbReference>
<dbReference type="Pfam" id="PF13639">
    <property type="entry name" value="zf-RING_2"/>
    <property type="match status" value="1"/>
</dbReference>
<dbReference type="InterPro" id="IPR001841">
    <property type="entry name" value="Znf_RING"/>
</dbReference>
<feature type="domain" description="SWIM-type" evidence="7">
    <location>
        <begin position="157"/>
        <end position="189"/>
    </location>
</feature>
<dbReference type="SUPFAM" id="SSF57850">
    <property type="entry name" value="RING/U-box"/>
    <property type="match status" value="1"/>
</dbReference>
<evidence type="ECO:0000256" key="5">
    <source>
        <dbReference type="SAM" id="MobiDB-lite"/>
    </source>
</evidence>
<evidence type="ECO:0000256" key="4">
    <source>
        <dbReference type="PROSITE-ProRule" id="PRU00175"/>
    </source>
</evidence>
<dbReference type="InterPro" id="IPR039903">
    <property type="entry name" value="Zswim2"/>
</dbReference>
<proteinExistence type="predicted"/>
<evidence type="ECO:0000313" key="9">
    <source>
        <dbReference type="EMBL" id="KAE9982337.1"/>
    </source>
</evidence>
<organism evidence="8 11">
    <name type="scientific">Venturia inaequalis</name>
    <name type="common">Apple scab fungus</name>
    <dbReference type="NCBI Taxonomy" id="5025"/>
    <lineage>
        <taxon>Eukaryota</taxon>
        <taxon>Fungi</taxon>
        <taxon>Dikarya</taxon>
        <taxon>Ascomycota</taxon>
        <taxon>Pezizomycotina</taxon>
        <taxon>Dothideomycetes</taxon>
        <taxon>Pleosporomycetidae</taxon>
        <taxon>Venturiales</taxon>
        <taxon>Venturiaceae</taxon>
        <taxon>Venturia</taxon>
    </lineage>
</organism>
<dbReference type="InterPro" id="IPR007527">
    <property type="entry name" value="Znf_SWIM"/>
</dbReference>
<evidence type="ECO:0000256" key="3">
    <source>
        <dbReference type="ARBA" id="ARBA00022833"/>
    </source>
</evidence>
<keyword evidence="2 4" id="KW-0863">Zinc-finger</keyword>
<feature type="domain" description="RING-type" evidence="6">
    <location>
        <begin position="237"/>
        <end position="287"/>
    </location>
</feature>
<dbReference type="InterPro" id="IPR011016">
    <property type="entry name" value="Znf_RING-CH"/>
</dbReference>
<dbReference type="EMBL" id="WNWQ01000390">
    <property type="protein sequence ID" value="KAE9968939.1"/>
    <property type="molecule type" value="Genomic_DNA"/>
</dbReference>
<evidence type="ECO:0000313" key="12">
    <source>
        <dbReference type="Proteomes" id="UP000447873"/>
    </source>
</evidence>
<evidence type="ECO:0000313" key="10">
    <source>
        <dbReference type="EMBL" id="KAE9983931.1"/>
    </source>
</evidence>
<dbReference type="Gene3D" id="3.30.40.10">
    <property type="entry name" value="Zinc/RING finger domain, C3HC4 (zinc finger)"/>
    <property type="match status" value="1"/>
</dbReference>
<feature type="region of interest" description="Disordered" evidence="5">
    <location>
        <begin position="1"/>
        <end position="82"/>
    </location>
</feature>
<evidence type="ECO:0000259" key="6">
    <source>
        <dbReference type="PROSITE" id="PS50089"/>
    </source>
</evidence>
<dbReference type="PANTHER" id="PTHR21540:SF0">
    <property type="entry name" value="PHD FAMILY PROTEIN"/>
    <property type="match status" value="1"/>
</dbReference>
<evidence type="ECO:0000259" key="7">
    <source>
        <dbReference type="PROSITE" id="PS50966"/>
    </source>
</evidence>
<evidence type="ECO:0000256" key="2">
    <source>
        <dbReference type="ARBA" id="ARBA00022771"/>
    </source>
</evidence>
<protein>
    <submittedName>
        <fullName evidence="8">Uncharacterized protein</fullName>
    </submittedName>
</protein>
<evidence type="ECO:0000313" key="13">
    <source>
        <dbReference type="Proteomes" id="UP000490939"/>
    </source>
</evidence>
<dbReference type="GO" id="GO:0061630">
    <property type="term" value="F:ubiquitin protein ligase activity"/>
    <property type="evidence" value="ECO:0007669"/>
    <property type="project" value="InterPro"/>
</dbReference>
<dbReference type="GO" id="GO:0008270">
    <property type="term" value="F:zinc ion binding"/>
    <property type="evidence" value="ECO:0007669"/>
    <property type="project" value="UniProtKB-KW"/>
</dbReference>
<feature type="compositionally biased region" description="Polar residues" evidence="5">
    <location>
        <begin position="26"/>
        <end position="40"/>
    </location>
</feature>
<dbReference type="EMBL" id="WNWS01000077">
    <property type="protein sequence ID" value="KAE9982337.1"/>
    <property type="molecule type" value="Genomic_DNA"/>
</dbReference>